<dbReference type="Proteomes" id="UP000614410">
    <property type="component" value="Unassembled WGS sequence"/>
</dbReference>
<dbReference type="AlphaFoldDB" id="A0A934NG45"/>
<evidence type="ECO:0000313" key="1">
    <source>
        <dbReference type="EMBL" id="MBJ7609455.1"/>
    </source>
</evidence>
<gene>
    <name evidence="1" type="ORF">JF887_08505</name>
</gene>
<dbReference type="Pfam" id="PF19372">
    <property type="entry name" value="DUF5947"/>
    <property type="match status" value="1"/>
</dbReference>
<dbReference type="EMBL" id="JAEKNN010000045">
    <property type="protein sequence ID" value="MBJ7609455.1"/>
    <property type="molecule type" value="Genomic_DNA"/>
</dbReference>
<accession>A0A934NG45</accession>
<reference evidence="1 2" key="1">
    <citation type="submission" date="2020-10" db="EMBL/GenBank/DDBJ databases">
        <title>Ca. Dormibacterota MAGs.</title>
        <authorList>
            <person name="Montgomery K."/>
        </authorList>
    </citation>
    <scope>NUCLEOTIDE SEQUENCE [LARGE SCALE GENOMIC DNA]</scope>
    <source>
        <strain evidence="1">Mitchell_Peninsula_5</strain>
    </source>
</reference>
<sequence>MVNPGTDASLESLRRFVREREPAERCELCAAGIAAHPHHEHLLDPVARQLQCSCTPCALLFPVEAQKRFRRVPRRLWYLTDFVMTDWMWDSLAVPVNMAFLLTSAPSGELHAYYPSPAGATESLLTLEGWGELVEANRVLSSLLPDVEALLINRVGERRDYFIAPIDRCYELVGLLRVYWRGLSGGTDVWERVGGFFDELHGAAREKPAQGVTRA</sequence>
<evidence type="ECO:0000313" key="2">
    <source>
        <dbReference type="Proteomes" id="UP000614410"/>
    </source>
</evidence>
<proteinExistence type="predicted"/>
<name>A0A934NG45_9BACT</name>
<protein>
    <submittedName>
        <fullName evidence="1">Uncharacterized protein</fullName>
    </submittedName>
</protein>
<dbReference type="InterPro" id="IPR045991">
    <property type="entry name" value="DUF5947"/>
</dbReference>
<organism evidence="1 2">
    <name type="scientific">Candidatus Amunia macphersoniae</name>
    <dbReference type="NCBI Taxonomy" id="3127014"/>
    <lineage>
        <taxon>Bacteria</taxon>
        <taxon>Bacillati</taxon>
        <taxon>Candidatus Dormiibacterota</taxon>
        <taxon>Candidatus Dormibacteria</taxon>
        <taxon>Candidatus Aeolococcales</taxon>
        <taxon>Candidatus Aeolococcaceae</taxon>
        <taxon>Candidatus Amunia</taxon>
    </lineage>
</organism>
<comment type="caution">
    <text evidence="1">The sequence shown here is derived from an EMBL/GenBank/DDBJ whole genome shotgun (WGS) entry which is preliminary data.</text>
</comment>